<sequence length="245" mass="26085">MSGKALRLNRIFKDDGKTVIVALDHGQFQGPLPGISNMPETLRKIVAGGPDALILNPGIVAKHYDLLAGKTSVIVRITGASTNYSPSFDYHRLTTSVEHALSIGADAVIVMGFICGPGESKSLELIGHVAEACDKCGLPLIVEMLPQDLEHFTDPTYISTGARAAYELGADVLKVYYTGNDSFRTIVDSVAIPVVIAGGPKDKDAFVMASEAIQLGAKGVAFGRNVFQAEDPMKYVKELSKIVHG</sequence>
<dbReference type="KEGG" id="kol:Kole_0941"/>
<dbReference type="PANTHER" id="PTHR47916:SF1">
    <property type="entry name" value="3-HYDROXY-5-PHOSPHONOOXYPENTANE-2,4-DIONE THIOLASE"/>
    <property type="match status" value="1"/>
</dbReference>
<dbReference type="OrthoDB" id="5915071at2"/>
<dbReference type="CDD" id="cd00958">
    <property type="entry name" value="DhnA"/>
    <property type="match status" value="1"/>
</dbReference>
<dbReference type="Proteomes" id="UP000002382">
    <property type="component" value="Chromosome"/>
</dbReference>
<evidence type="ECO:0000313" key="2">
    <source>
        <dbReference type="Proteomes" id="UP000002382"/>
    </source>
</evidence>
<keyword evidence="1" id="KW-0456">Lyase</keyword>
<dbReference type="Gene3D" id="3.20.20.70">
    <property type="entry name" value="Aldolase class I"/>
    <property type="match status" value="1"/>
</dbReference>
<organism evidence="1 2">
    <name type="scientific">Kosmotoga olearia (strain ATCC BAA-1733 / DSM 21960 / TBF 19.5.1)</name>
    <dbReference type="NCBI Taxonomy" id="521045"/>
    <lineage>
        <taxon>Bacteria</taxon>
        <taxon>Thermotogati</taxon>
        <taxon>Thermotogota</taxon>
        <taxon>Thermotogae</taxon>
        <taxon>Kosmotogales</taxon>
        <taxon>Kosmotogaceae</taxon>
        <taxon>Kosmotoga</taxon>
    </lineage>
</organism>
<reference evidence="1 2" key="1">
    <citation type="submission" date="2009-06" db="EMBL/GenBank/DDBJ databases">
        <title>Complete sequence of Thermotogales bacterium TBF 19.5.1.</title>
        <authorList>
            <consortium name="US DOE Joint Genome Institute"/>
            <person name="Lucas S."/>
            <person name="Copeland A."/>
            <person name="Lapidus A."/>
            <person name="Glavina del Rio T."/>
            <person name="Tice H."/>
            <person name="Bruce D."/>
            <person name="Goodwin L."/>
            <person name="Pitluck S."/>
            <person name="Chertkov O."/>
            <person name="Brettin T."/>
            <person name="Detter J.C."/>
            <person name="Han C."/>
            <person name="Schmutz J."/>
            <person name="Larimer F."/>
            <person name="Land M."/>
            <person name="Hauser L."/>
            <person name="Kyrpides N."/>
            <person name="Ovchinnikova G."/>
            <person name="Noll K."/>
        </authorList>
    </citation>
    <scope>NUCLEOTIDE SEQUENCE [LARGE SCALE GENOMIC DNA]</scope>
    <source>
        <strain evidence="2">ATCC BAA-1733 / DSM 21960 / TBF 19.5.1</strain>
    </source>
</reference>
<dbReference type="RefSeq" id="WP_015868312.1">
    <property type="nucleotide sequence ID" value="NC_012785.1"/>
</dbReference>
<dbReference type="STRING" id="521045.Kole_0941"/>
<dbReference type="PIRSF" id="PIRSF038992">
    <property type="entry name" value="Aldolase_Ia"/>
    <property type="match status" value="1"/>
</dbReference>
<keyword evidence="2" id="KW-1185">Reference proteome</keyword>
<gene>
    <name evidence="1" type="ordered locus">Kole_0941</name>
</gene>
<evidence type="ECO:0000313" key="1">
    <source>
        <dbReference type="EMBL" id="ACR79650.1"/>
    </source>
</evidence>
<dbReference type="InterPro" id="IPR002915">
    <property type="entry name" value="DeoC/FbaB/LacD_aldolase"/>
</dbReference>
<dbReference type="eggNOG" id="COG1830">
    <property type="taxonomic scope" value="Bacteria"/>
</dbReference>
<dbReference type="GO" id="GO:0004332">
    <property type="term" value="F:fructose-bisphosphate aldolase activity"/>
    <property type="evidence" value="ECO:0007669"/>
    <property type="project" value="UniProtKB-EC"/>
</dbReference>
<proteinExistence type="predicted"/>
<reference evidence="1 2" key="2">
    <citation type="journal article" date="2011" name="J. Bacteriol.">
        <title>Genome Sequence of Kosmotoga olearia Strain TBF 19.5.1, a Thermophilic Bacterium with a Wide Growth Temperature Range, Isolated from the Troll B Oil Platform in the North Sea.</title>
        <authorList>
            <person name="Swithers K.S."/>
            <person name="Dipippo J.L."/>
            <person name="Bruce D.C."/>
            <person name="Detter C."/>
            <person name="Tapia R."/>
            <person name="Han S."/>
            <person name="Goodwin L.A."/>
            <person name="Han J."/>
            <person name="Woyke T."/>
            <person name="Pitluck S."/>
            <person name="Pennacchio L."/>
            <person name="Nolan M."/>
            <person name="Mikhailova N."/>
            <person name="Land M.L."/>
            <person name="Nesbo C.L."/>
            <person name="Gogarten J.P."/>
            <person name="Noll K.M."/>
        </authorList>
    </citation>
    <scope>NUCLEOTIDE SEQUENCE [LARGE SCALE GENOMIC DNA]</scope>
    <source>
        <strain evidence="2">ATCC BAA-1733 / DSM 21960 / TBF 19.5.1</strain>
    </source>
</reference>
<dbReference type="InterPro" id="IPR050456">
    <property type="entry name" value="DeoC/FbaB_aldolase"/>
</dbReference>
<dbReference type="SMART" id="SM01133">
    <property type="entry name" value="DeoC"/>
    <property type="match status" value="1"/>
</dbReference>
<dbReference type="SUPFAM" id="SSF51569">
    <property type="entry name" value="Aldolase"/>
    <property type="match status" value="1"/>
</dbReference>
<dbReference type="EMBL" id="CP001634">
    <property type="protein sequence ID" value="ACR79650.1"/>
    <property type="molecule type" value="Genomic_DNA"/>
</dbReference>
<dbReference type="EC" id="4.1.2.13" evidence="1"/>
<dbReference type="AlphaFoldDB" id="C5CGY5"/>
<dbReference type="InterPro" id="IPR013785">
    <property type="entry name" value="Aldolase_TIM"/>
</dbReference>
<protein>
    <submittedName>
        <fullName evidence="1">Fructose-bisphosphate aldolase</fullName>
        <ecNumber evidence="1">4.1.2.13</ecNumber>
    </submittedName>
</protein>
<dbReference type="HOGENOM" id="CLU_057069_2_0_0"/>
<dbReference type="InterPro" id="IPR041720">
    <property type="entry name" value="FbaB-like"/>
</dbReference>
<accession>C5CGY5</accession>
<dbReference type="PANTHER" id="PTHR47916">
    <property type="entry name" value="FRUCTOSE-BISPHOSPHATE ALDOLASE CLASS 1"/>
    <property type="match status" value="1"/>
</dbReference>
<name>C5CGY5_KOSOT</name>
<dbReference type="Pfam" id="PF01791">
    <property type="entry name" value="DeoC"/>
    <property type="match status" value="1"/>
</dbReference>